<dbReference type="GO" id="GO:0008233">
    <property type="term" value="F:peptidase activity"/>
    <property type="evidence" value="ECO:0007669"/>
    <property type="project" value="UniProtKB-KW"/>
</dbReference>
<evidence type="ECO:0000259" key="6">
    <source>
        <dbReference type="Pfam" id="PF00884"/>
    </source>
</evidence>
<keyword evidence="4" id="KW-0479">Metal-binding</keyword>
<name>A0A2B4RCG3_STYPI</name>
<dbReference type="InterPro" id="IPR011650">
    <property type="entry name" value="Peptidase_M20_dimer"/>
</dbReference>
<keyword evidence="5" id="KW-0378">Hydrolase</keyword>
<protein>
    <submittedName>
        <fullName evidence="8">Cys-Gly metallodipeptidase dug1</fullName>
    </submittedName>
</protein>
<dbReference type="InterPro" id="IPR051458">
    <property type="entry name" value="Cyt/Met_Dipeptidase"/>
</dbReference>
<accession>A0A2B4RCG3</accession>
<dbReference type="GO" id="GO:0046872">
    <property type="term" value="F:metal ion binding"/>
    <property type="evidence" value="ECO:0007669"/>
    <property type="project" value="UniProtKB-KW"/>
</dbReference>
<dbReference type="SUPFAM" id="SSF53187">
    <property type="entry name" value="Zn-dependent exopeptidases"/>
    <property type="match status" value="1"/>
</dbReference>
<evidence type="ECO:0000256" key="4">
    <source>
        <dbReference type="ARBA" id="ARBA00022723"/>
    </source>
</evidence>
<dbReference type="InterPro" id="IPR024607">
    <property type="entry name" value="Sulfatase_CS"/>
</dbReference>
<evidence type="ECO:0000259" key="7">
    <source>
        <dbReference type="Pfam" id="PF07687"/>
    </source>
</evidence>
<sequence length="789" mass="87869">MLKGAGYHTGVVGKWHLGLGKAGMDWNGDIKPGPMEIGFDENFIMASTNDRVPSVYVKNHRVYGLSKTDSLFVSYRKNFEGHPTGKTHPQLLKLKYSNGHDMTIHNGISRIGFMKGGYSARFKDEEMSDDFLREAKRFVSRQKDKPFFLFYALHQPHVPRVPHPRFEGKSGLGARGDVILEADWAVGQFLDHLDKLGIAENTIVVFTSDNGPVLDDGYADEAVEKLGQHKPSGNLRGGKYSLFDAGTHIPFMLRWKGKIKPQVSDALVCQIDFNSSFAALVGGVSKTPDSENILDAFLGKDAIGRKDLILGQRNITAYRSGKWMLIPPHKGPKKFQPENIETARFISELFELLKTPSISADSAYQKQTVDCAEQFKQHLIKIGCDNAQVFETDGFPVVYAEKIIDANLPTVLVYGHYDVQPADPLELWDTPPFEPVIKKTDLHPGGAIFARGASDDKGQVFIHLKAVEYMIATEQLPCNVKFIIEGEEEVGSPSLEAFLKTQKDLIENDCILISDTSILSNEQPTVCTGLRGMSYIEVTLKTANRDLHSGLYGGAVPNSIHMLSQMIATLHDENGRVNIPNFYDGILTVEKTEREQMNQLDFCDTDFKQSIGIKKTTGEKNYNTLERISIRPTLDVNGIWGGYTEEGAKTVIPATAHAKISMRLVPGQNHQKITRLFMKHFRKIAPDSVTLKMKKYHGGNAYVMPTNHKGYLAAKAAYEKTYNTLTLPKRGGGSIPIVTLFEEVLGSKSVMMGFGLDTDALHAPNEHFGVYNFLKGIETIPYFYQFFKG</sequence>
<dbReference type="NCBIfam" id="NF006053">
    <property type="entry name" value="PRK08201.1"/>
    <property type="match status" value="1"/>
</dbReference>
<dbReference type="Pfam" id="PF01546">
    <property type="entry name" value="Peptidase_M20"/>
    <property type="match status" value="1"/>
</dbReference>
<dbReference type="NCBIfam" id="NF006579">
    <property type="entry name" value="PRK09104.1"/>
    <property type="match status" value="1"/>
</dbReference>
<dbReference type="Gene3D" id="3.40.630.10">
    <property type="entry name" value="Zn peptidases"/>
    <property type="match status" value="1"/>
</dbReference>
<dbReference type="InterPro" id="IPR000917">
    <property type="entry name" value="Sulfatase_N"/>
</dbReference>
<keyword evidence="3" id="KW-0645">Protease</keyword>
<dbReference type="PROSITE" id="PS00149">
    <property type="entry name" value="SULFATASE_2"/>
    <property type="match status" value="1"/>
</dbReference>
<reference evidence="8" key="1">
    <citation type="journal article" date="2017" name="J. ISSAAS">
        <title>Comparative analysis of the genomes of Stylophora pistillata and Acropora digitifera provides evidence for extensive differences between species of corals.</title>
        <authorList>
            <person name="Voolstra C.R."/>
            <person name="Li Y."/>
            <person name="Liew Y.J."/>
            <person name="Baumgarten S."/>
            <person name="Zoccola D."/>
            <person name="Flot J.-F."/>
            <person name="Tambutte S."/>
            <person name="Allemand D."/>
            <person name="Aranda M."/>
        </authorList>
    </citation>
    <scope>NUCLEOTIDE SEQUENCE</scope>
    <source>
        <strain evidence="8">CSM Monaco</strain>
        <tissue evidence="8">Whole animal</tissue>
    </source>
</reference>
<dbReference type="InterPro" id="IPR002933">
    <property type="entry name" value="Peptidase_M20"/>
</dbReference>
<organism evidence="8">
    <name type="scientific">Stylophora pistillata</name>
    <name type="common">Smooth cauliflower coral</name>
    <dbReference type="NCBI Taxonomy" id="50429"/>
    <lineage>
        <taxon>Eukaryota</taxon>
        <taxon>Metazoa</taxon>
        <taxon>Cnidaria</taxon>
        <taxon>Anthozoa</taxon>
        <taxon>Hexacorallia</taxon>
        <taxon>Scleractinia</taxon>
        <taxon>Astrocoeniina</taxon>
        <taxon>Pocilloporidae</taxon>
        <taxon>Stylophora</taxon>
    </lineage>
</organism>
<evidence type="ECO:0000256" key="3">
    <source>
        <dbReference type="ARBA" id="ARBA00022670"/>
    </source>
</evidence>
<comment type="caution">
    <text evidence="8">The sequence shown here is derived from an EMBL/GenBank/DDBJ whole genome shotgun (WGS) entry which is preliminary data.</text>
</comment>
<dbReference type="Pfam" id="PF00884">
    <property type="entry name" value="Sulfatase"/>
    <property type="match status" value="1"/>
</dbReference>
<dbReference type="SUPFAM" id="SSF53649">
    <property type="entry name" value="Alkaline phosphatase-like"/>
    <property type="match status" value="1"/>
</dbReference>
<comment type="similarity">
    <text evidence="2">Belongs to the sulfatase family.</text>
</comment>
<dbReference type="EMBL" id="LSMT01000774">
    <property type="protein sequence ID" value="PFX14483.1"/>
    <property type="molecule type" value="Genomic_DNA"/>
</dbReference>
<dbReference type="Gene3D" id="3.30.70.360">
    <property type="match status" value="1"/>
</dbReference>
<dbReference type="Gene3D" id="3.40.720.10">
    <property type="entry name" value="Alkaline Phosphatase, subunit A"/>
    <property type="match status" value="1"/>
</dbReference>
<dbReference type="InterPro" id="IPR017850">
    <property type="entry name" value="Alkaline_phosphatase_core_sf"/>
</dbReference>
<dbReference type="STRING" id="50429.A0A2B4RCG3"/>
<proteinExistence type="inferred from homology"/>
<feature type="domain" description="Peptidase M20 dimerisation" evidence="7">
    <location>
        <begin position="531"/>
        <end position="687"/>
    </location>
</feature>
<dbReference type="GO" id="GO:0006508">
    <property type="term" value="P:proteolysis"/>
    <property type="evidence" value="ECO:0007669"/>
    <property type="project" value="UniProtKB-KW"/>
</dbReference>
<dbReference type="OrthoDB" id="8300167at2759"/>
<dbReference type="AlphaFoldDB" id="A0A2B4RCG3"/>
<dbReference type="Pfam" id="PF07687">
    <property type="entry name" value="M20_dimer"/>
    <property type="match status" value="1"/>
</dbReference>
<dbReference type="PANTHER" id="PTHR43270">
    <property type="entry name" value="BETA-ALA-HIS DIPEPTIDASE"/>
    <property type="match status" value="1"/>
</dbReference>
<dbReference type="PANTHER" id="PTHR43270:SF12">
    <property type="entry name" value="SUCCINYL-DIAMINOPIMELATE DESUCCINYLASE"/>
    <property type="match status" value="1"/>
</dbReference>
<gene>
    <name evidence="8" type="primary">dug1</name>
    <name evidence="8" type="ORF">AWC38_SpisGene21357</name>
</gene>
<evidence type="ECO:0000256" key="5">
    <source>
        <dbReference type="ARBA" id="ARBA00022801"/>
    </source>
</evidence>
<feature type="domain" description="Sulfatase N-terminal" evidence="6">
    <location>
        <begin position="1"/>
        <end position="282"/>
    </location>
</feature>
<evidence type="ECO:0000256" key="2">
    <source>
        <dbReference type="ARBA" id="ARBA00008779"/>
    </source>
</evidence>
<comment type="cofactor">
    <cofactor evidence="1">
        <name>Ca(2+)</name>
        <dbReference type="ChEBI" id="CHEBI:29108"/>
    </cofactor>
</comment>
<evidence type="ECO:0000313" key="8">
    <source>
        <dbReference type="EMBL" id="PFX14483.1"/>
    </source>
</evidence>
<evidence type="ECO:0000256" key="1">
    <source>
        <dbReference type="ARBA" id="ARBA00001913"/>
    </source>
</evidence>